<keyword evidence="8" id="KW-1185">Reference proteome</keyword>
<proteinExistence type="inferred from homology"/>
<evidence type="ECO:0000256" key="3">
    <source>
        <dbReference type="ARBA" id="ARBA00023015"/>
    </source>
</evidence>
<dbReference type="InterPro" id="IPR015421">
    <property type="entry name" value="PyrdxlP-dep_Trfase_major"/>
</dbReference>
<organism evidence="7 8">
    <name type="scientific">Falsiruegeria litorea R37</name>
    <dbReference type="NCBI Taxonomy" id="1200284"/>
    <lineage>
        <taxon>Bacteria</taxon>
        <taxon>Pseudomonadati</taxon>
        <taxon>Pseudomonadota</taxon>
        <taxon>Alphaproteobacteria</taxon>
        <taxon>Rhodobacterales</taxon>
        <taxon>Roseobacteraceae</taxon>
        <taxon>Falsiruegeria</taxon>
    </lineage>
</organism>
<dbReference type="InterPro" id="IPR036388">
    <property type="entry name" value="WH-like_DNA-bd_sf"/>
</dbReference>
<dbReference type="Pfam" id="PF00392">
    <property type="entry name" value="GntR"/>
    <property type="match status" value="1"/>
</dbReference>
<dbReference type="SUPFAM" id="SSF46785">
    <property type="entry name" value="Winged helix' DNA-binding domain"/>
    <property type="match status" value="1"/>
</dbReference>
<dbReference type="PANTHER" id="PTHR46577">
    <property type="entry name" value="HTH-TYPE TRANSCRIPTIONAL REGULATORY PROTEIN GABR"/>
    <property type="match status" value="1"/>
</dbReference>
<evidence type="ECO:0000259" key="6">
    <source>
        <dbReference type="PROSITE" id="PS50949"/>
    </source>
</evidence>
<dbReference type="InterPro" id="IPR015424">
    <property type="entry name" value="PyrdxlP-dep_Trfase"/>
</dbReference>
<sequence length="470" mass="51355">MGTIWPASLPEVKGPKYKMVADTIRKAIENKDLEVGAKLPPVRELAYTLSITPGTVARAYTILTDEGLLEAGVGRGTFVADRQAQADGFAPIEVDVIAHNTNTQDGYAVNMFSPHLPSVGQAQLIRNLLGQIAQDPPSGLMHYPSRAGALPARQAALKWLSQAPLGRVSEEEIVLTNGGQNAISMILQAILRGRRPVVLVEELSYPGFRRAAELLRAEVVPVPMDEHGVIPEALDALARQHEAQVFCTSPEVHNPTTVFTPLDRREEVVAIARKRGFFLLEDDCYRHMPAQAPGYRMLAPDRTWFVTSISKSITPALRIGIAVAPEGQVADLRRAVEHGFFGLATPMLDLSAALLGHPQLPQMLDGLQQVTGDYIKAAVNILGSYSLNWRHPVPFLWLTLPSGWRAASFCQAAEAQGIQIRSAEEYACRTSRTPHAVRLAINAGVSLKTYEAALMRMRVLLDNPPERLSV</sequence>
<dbReference type="RefSeq" id="WP_085795405.1">
    <property type="nucleotide sequence ID" value="NZ_FWFO01000001.1"/>
</dbReference>
<comment type="similarity">
    <text evidence="1">In the C-terminal section; belongs to the class-I pyridoxal-phosphate-dependent aminotransferase family.</text>
</comment>
<keyword evidence="3" id="KW-0805">Transcription regulation</keyword>
<dbReference type="InterPro" id="IPR036390">
    <property type="entry name" value="WH_DNA-bd_sf"/>
</dbReference>
<dbReference type="CDD" id="cd07377">
    <property type="entry name" value="WHTH_GntR"/>
    <property type="match status" value="1"/>
</dbReference>
<protein>
    <submittedName>
        <fullName evidence="7">Putative HTH-type transcriptional regulator YjiR</fullName>
    </submittedName>
</protein>
<keyword evidence="2" id="KW-0663">Pyridoxal phosphate</keyword>
<dbReference type="Pfam" id="PF00155">
    <property type="entry name" value="Aminotran_1_2"/>
    <property type="match status" value="1"/>
</dbReference>
<dbReference type="SMART" id="SM00345">
    <property type="entry name" value="HTH_GNTR"/>
    <property type="match status" value="1"/>
</dbReference>
<dbReference type="Gene3D" id="1.10.10.10">
    <property type="entry name" value="Winged helix-like DNA-binding domain superfamily/Winged helix DNA-binding domain"/>
    <property type="match status" value="1"/>
</dbReference>
<dbReference type="PROSITE" id="PS50949">
    <property type="entry name" value="HTH_GNTR"/>
    <property type="match status" value="1"/>
</dbReference>
<dbReference type="SUPFAM" id="SSF53383">
    <property type="entry name" value="PLP-dependent transferases"/>
    <property type="match status" value="1"/>
</dbReference>
<evidence type="ECO:0000256" key="5">
    <source>
        <dbReference type="ARBA" id="ARBA00023163"/>
    </source>
</evidence>
<evidence type="ECO:0000256" key="4">
    <source>
        <dbReference type="ARBA" id="ARBA00023125"/>
    </source>
</evidence>
<dbReference type="PANTHER" id="PTHR46577:SF1">
    <property type="entry name" value="HTH-TYPE TRANSCRIPTIONAL REGULATORY PROTEIN GABR"/>
    <property type="match status" value="1"/>
</dbReference>
<dbReference type="InterPro" id="IPR004839">
    <property type="entry name" value="Aminotransferase_I/II_large"/>
</dbReference>
<name>A0A1Y5SHB1_9RHOB</name>
<dbReference type="EMBL" id="FWFO01000001">
    <property type="protein sequence ID" value="SLN37669.1"/>
    <property type="molecule type" value="Genomic_DNA"/>
</dbReference>
<dbReference type="InterPro" id="IPR000524">
    <property type="entry name" value="Tscrpt_reg_HTH_GntR"/>
</dbReference>
<dbReference type="InterPro" id="IPR051446">
    <property type="entry name" value="HTH_trans_reg/aminotransferase"/>
</dbReference>
<dbReference type="OrthoDB" id="9804020at2"/>
<evidence type="ECO:0000256" key="1">
    <source>
        <dbReference type="ARBA" id="ARBA00005384"/>
    </source>
</evidence>
<reference evidence="7 8" key="1">
    <citation type="submission" date="2017-03" db="EMBL/GenBank/DDBJ databases">
        <authorList>
            <person name="Afonso C.L."/>
            <person name="Miller P.J."/>
            <person name="Scott M.A."/>
            <person name="Spackman E."/>
            <person name="Goraichik I."/>
            <person name="Dimitrov K.M."/>
            <person name="Suarez D.L."/>
            <person name="Swayne D.E."/>
        </authorList>
    </citation>
    <scope>NUCLEOTIDE SEQUENCE [LARGE SCALE GENOMIC DNA]</scope>
    <source>
        <strain evidence="7 8">CECT 7639</strain>
    </source>
</reference>
<feature type="domain" description="HTH gntR-type" evidence="6">
    <location>
        <begin position="14"/>
        <end position="82"/>
    </location>
</feature>
<keyword evidence="5" id="KW-0804">Transcription</keyword>
<dbReference type="Proteomes" id="UP000193077">
    <property type="component" value="Unassembled WGS sequence"/>
</dbReference>
<evidence type="ECO:0000313" key="8">
    <source>
        <dbReference type="Proteomes" id="UP000193077"/>
    </source>
</evidence>
<dbReference type="GO" id="GO:0003700">
    <property type="term" value="F:DNA-binding transcription factor activity"/>
    <property type="evidence" value="ECO:0007669"/>
    <property type="project" value="InterPro"/>
</dbReference>
<gene>
    <name evidence="7" type="primary">yjiR_2</name>
    <name evidence="7" type="ORF">TRL7639_01860</name>
</gene>
<evidence type="ECO:0000256" key="2">
    <source>
        <dbReference type="ARBA" id="ARBA00022898"/>
    </source>
</evidence>
<evidence type="ECO:0000313" key="7">
    <source>
        <dbReference type="EMBL" id="SLN37669.1"/>
    </source>
</evidence>
<dbReference type="CDD" id="cd00609">
    <property type="entry name" value="AAT_like"/>
    <property type="match status" value="1"/>
</dbReference>
<dbReference type="Gene3D" id="3.40.640.10">
    <property type="entry name" value="Type I PLP-dependent aspartate aminotransferase-like (Major domain)"/>
    <property type="match status" value="1"/>
</dbReference>
<dbReference type="GO" id="GO:0030170">
    <property type="term" value="F:pyridoxal phosphate binding"/>
    <property type="evidence" value="ECO:0007669"/>
    <property type="project" value="InterPro"/>
</dbReference>
<keyword evidence="4" id="KW-0238">DNA-binding</keyword>
<dbReference type="AlphaFoldDB" id="A0A1Y5SHB1"/>
<dbReference type="GO" id="GO:0003677">
    <property type="term" value="F:DNA binding"/>
    <property type="evidence" value="ECO:0007669"/>
    <property type="project" value="UniProtKB-KW"/>
</dbReference>
<accession>A0A1Y5SHB1</accession>